<feature type="region of interest" description="Disordered" evidence="1">
    <location>
        <begin position="30"/>
        <end position="60"/>
    </location>
</feature>
<gene>
    <name evidence="2" type="ORF">GXM_08047</name>
</gene>
<reference evidence="2 3" key="1">
    <citation type="submission" date="2019-10" db="EMBL/GenBank/DDBJ databases">
        <title>Genomic and transcriptomic insights into the perfect genentic adaptation of a filamentous nitrogen-fixing cyanobacterium to rice fields.</title>
        <authorList>
            <person name="Chen Z."/>
        </authorList>
    </citation>
    <scope>NUCLEOTIDE SEQUENCE [LARGE SCALE GENOMIC DNA]</scope>
    <source>
        <strain evidence="2">CCNUC1</strain>
    </source>
</reference>
<dbReference type="RefSeq" id="WP_152591507.1">
    <property type="nucleotide sequence ID" value="NZ_CP045227.1"/>
</dbReference>
<accession>A0A5P8WCL2</accession>
<organism evidence="2 3">
    <name type="scientific">Nostoc sphaeroides CCNUC1</name>
    <dbReference type="NCBI Taxonomy" id="2653204"/>
    <lineage>
        <taxon>Bacteria</taxon>
        <taxon>Bacillati</taxon>
        <taxon>Cyanobacteriota</taxon>
        <taxon>Cyanophyceae</taxon>
        <taxon>Nostocales</taxon>
        <taxon>Nostocaceae</taxon>
        <taxon>Nostoc</taxon>
    </lineage>
</organism>
<dbReference type="AlphaFoldDB" id="A0A5P8WCL2"/>
<sequence length="60" mass="6769">MNQSNYAIRTETESLEDCGYQGISKLHTNSHLLQKKPKGGKLTQEQKQSNRDECESPSSD</sequence>
<keyword evidence="3" id="KW-1185">Reference proteome</keyword>
<dbReference type="Proteomes" id="UP000326678">
    <property type="component" value="Chromosome Gxm2"/>
</dbReference>
<name>A0A5P8WCL2_9NOSO</name>
<protein>
    <submittedName>
        <fullName evidence="2">IS5 family transposase</fullName>
    </submittedName>
</protein>
<dbReference type="KEGG" id="nsh:GXM_08047"/>
<proteinExistence type="predicted"/>
<evidence type="ECO:0000313" key="2">
    <source>
        <dbReference type="EMBL" id="QFS50553.1"/>
    </source>
</evidence>
<evidence type="ECO:0000256" key="1">
    <source>
        <dbReference type="SAM" id="MobiDB-lite"/>
    </source>
</evidence>
<evidence type="ECO:0000313" key="3">
    <source>
        <dbReference type="Proteomes" id="UP000326678"/>
    </source>
</evidence>
<dbReference type="EMBL" id="CP045227">
    <property type="protein sequence ID" value="QFS50553.1"/>
    <property type="molecule type" value="Genomic_DNA"/>
</dbReference>